<dbReference type="HOGENOM" id="CLU_138095_0_0_1"/>
<protein>
    <submittedName>
        <fullName evidence="2">Uncharacterized protein</fullName>
    </submittedName>
</protein>
<sequence>MDNAKYHKALPAAAPKKGSKKEVLLNACQQYGIAVPFNATKPILWELLSKHINKSVVPVVVEMARAEGHDVVYTPPHHSDLQPIEIVWSIVKGDVGRQYTTSTTFADILTRLDNAFRRLQSSTVQSCIDAAKKQLLELKKHLESMDTQNESSDDDAECDSGIGGSDGGSDWF</sequence>
<feature type="region of interest" description="Disordered" evidence="1">
    <location>
        <begin position="143"/>
        <end position="172"/>
    </location>
</feature>
<reference evidence="2" key="3">
    <citation type="submission" date="2015-02" db="UniProtKB">
        <authorList>
            <consortium name="EnsemblProtists"/>
        </authorList>
    </citation>
    <scope>IDENTIFICATION</scope>
    <source>
        <strain evidence="2">DAOM BR144</strain>
    </source>
</reference>
<reference evidence="3" key="2">
    <citation type="submission" date="2010-04" db="EMBL/GenBank/DDBJ databases">
        <authorList>
            <person name="Buell R."/>
            <person name="Hamilton J."/>
            <person name="Hostetler J."/>
        </authorList>
    </citation>
    <scope>NUCLEOTIDE SEQUENCE [LARGE SCALE GENOMIC DNA]</scope>
    <source>
        <strain evidence="3">DAOM:BR144</strain>
    </source>
</reference>
<dbReference type="PANTHER" id="PTHR33939">
    <property type="entry name" value="PROTEIN CBG22215"/>
    <property type="match status" value="1"/>
</dbReference>
<name>K3WNL4_GLOUD</name>
<dbReference type="Gene3D" id="3.30.420.10">
    <property type="entry name" value="Ribonuclease H-like superfamily/Ribonuclease H"/>
    <property type="match status" value="1"/>
</dbReference>
<dbReference type="VEuPathDB" id="FungiDB:PYU1_G006544"/>
<accession>K3WNL4</accession>
<dbReference type="EMBL" id="GL376604">
    <property type="status" value="NOT_ANNOTATED_CDS"/>
    <property type="molecule type" value="Genomic_DNA"/>
</dbReference>
<dbReference type="InterPro" id="IPR036397">
    <property type="entry name" value="RNaseH_sf"/>
</dbReference>
<proteinExistence type="predicted"/>
<organism evidence="2 3">
    <name type="scientific">Globisporangium ultimum (strain ATCC 200006 / CBS 805.95 / DAOM BR144)</name>
    <name type="common">Pythium ultimum</name>
    <dbReference type="NCBI Taxonomy" id="431595"/>
    <lineage>
        <taxon>Eukaryota</taxon>
        <taxon>Sar</taxon>
        <taxon>Stramenopiles</taxon>
        <taxon>Oomycota</taxon>
        <taxon>Peronosporomycetes</taxon>
        <taxon>Pythiales</taxon>
        <taxon>Pythiaceae</taxon>
        <taxon>Globisporangium</taxon>
    </lineage>
</organism>
<feature type="compositionally biased region" description="Gly residues" evidence="1">
    <location>
        <begin position="161"/>
        <end position="172"/>
    </location>
</feature>
<evidence type="ECO:0000256" key="1">
    <source>
        <dbReference type="SAM" id="MobiDB-lite"/>
    </source>
</evidence>
<dbReference type="AlphaFoldDB" id="K3WNL4"/>
<evidence type="ECO:0000313" key="3">
    <source>
        <dbReference type="Proteomes" id="UP000019132"/>
    </source>
</evidence>
<dbReference type="Proteomes" id="UP000019132">
    <property type="component" value="Unassembled WGS sequence"/>
</dbReference>
<dbReference type="GO" id="GO:0003676">
    <property type="term" value="F:nucleic acid binding"/>
    <property type="evidence" value="ECO:0007669"/>
    <property type="project" value="InterPro"/>
</dbReference>
<evidence type="ECO:0000313" key="2">
    <source>
        <dbReference type="EnsemblProtists" id="PYU1_T006556"/>
    </source>
</evidence>
<keyword evidence="3" id="KW-1185">Reference proteome</keyword>
<dbReference type="PANTHER" id="PTHR33939:SF1">
    <property type="entry name" value="DUF4371 DOMAIN-CONTAINING PROTEIN"/>
    <property type="match status" value="1"/>
</dbReference>
<reference evidence="3" key="1">
    <citation type="journal article" date="2010" name="Genome Biol.">
        <title>Genome sequence of the necrotrophic plant pathogen Pythium ultimum reveals original pathogenicity mechanisms and effector repertoire.</title>
        <authorList>
            <person name="Levesque C.A."/>
            <person name="Brouwer H."/>
            <person name="Cano L."/>
            <person name="Hamilton J.P."/>
            <person name="Holt C."/>
            <person name="Huitema E."/>
            <person name="Raffaele S."/>
            <person name="Robideau G.P."/>
            <person name="Thines M."/>
            <person name="Win J."/>
            <person name="Zerillo M.M."/>
            <person name="Beakes G.W."/>
            <person name="Boore J.L."/>
            <person name="Busam D."/>
            <person name="Dumas B."/>
            <person name="Ferriera S."/>
            <person name="Fuerstenberg S.I."/>
            <person name="Gachon C.M."/>
            <person name="Gaulin E."/>
            <person name="Govers F."/>
            <person name="Grenville-Briggs L."/>
            <person name="Horner N."/>
            <person name="Hostetler J."/>
            <person name="Jiang R.H."/>
            <person name="Johnson J."/>
            <person name="Krajaejun T."/>
            <person name="Lin H."/>
            <person name="Meijer H.J."/>
            <person name="Moore B."/>
            <person name="Morris P."/>
            <person name="Phuntmart V."/>
            <person name="Puiu D."/>
            <person name="Shetty J."/>
            <person name="Stajich J.E."/>
            <person name="Tripathy S."/>
            <person name="Wawra S."/>
            <person name="van West P."/>
            <person name="Whitty B.R."/>
            <person name="Coutinho P.M."/>
            <person name="Henrissat B."/>
            <person name="Martin F."/>
            <person name="Thomas P.D."/>
            <person name="Tyler B.M."/>
            <person name="De Vries R.P."/>
            <person name="Kamoun S."/>
            <person name="Yandell M."/>
            <person name="Tisserat N."/>
            <person name="Buell C.R."/>
        </authorList>
    </citation>
    <scope>NUCLEOTIDE SEQUENCE</scope>
    <source>
        <strain evidence="3">DAOM:BR144</strain>
    </source>
</reference>
<dbReference type="OMA" id="RCASDDY"/>
<dbReference type="InParanoid" id="K3WNL4"/>
<dbReference type="eggNOG" id="ENOG502S65Z">
    <property type="taxonomic scope" value="Eukaryota"/>
</dbReference>
<dbReference type="EnsemblProtists" id="PYU1_T006556">
    <property type="protein sequence ID" value="PYU1_T006556"/>
    <property type="gene ID" value="PYU1_G006544"/>
</dbReference>